<evidence type="ECO:0000313" key="7">
    <source>
        <dbReference type="Proteomes" id="UP000199403"/>
    </source>
</evidence>
<reference evidence="7" key="1">
    <citation type="submission" date="2016-10" db="EMBL/GenBank/DDBJ databases">
        <authorList>
            <person name="Varghese N."/>
            <person name="Submissions S."/>
        </authorList>
    </citation>
    <scope>NUCLEOTIDE SEQUENCE [LARGE SCALE GENOMIC DNA]</scope>
    <source>
        <strain evidence="7">IBRC-M 10761</strain>
    </source>
</reference>
<dbReference type="SUPFAM" id="SSF53850">
    <property type="entry name" value="Periplasmic binding protein-like II"/>
    <property type="match status" value="1"/>
</dbReference>
<evidence type="ECO:0000259" key="5">
    <source>
        <dbReference type="PROSITE" id="PS50931"/>
    </source>
</evidence>
<feature type="domain" description="HTH lysR-type" evidence="5">
    <location>
        <begin position="1"/>
        <end position="60"/>
    </location>
</feature>
<evidence type="ECO:0000256" key="1">
    <source>
        <dbReference type="ARBA" id="ARBA00009437"/>
    </source>
</evidence>
<dbReference type="OrthoDB" id="9785745at2"/>
<evidence type="ECO:0000256" key="4">
    <source>
        <dbReference type="ARBA" id="ARBA00023163"/>
    </source>
</evidence>
<dbReference type="AlphaFoldDB" id="A0A1H7A4J5"/>
<dbReference type="GO" id="GO:0003700">
    <property type="term" value="F:DNA-binding transcription factor activity"/>
    <property type="evidence" value="ECO:0007669"/>
    <property type="project" value="InterPro"/>
</dbReference>
<dbReference type="InterPro" id="IPR005119">
    <property type="entry name" value="LysR_subst-bd"/>
</dbReference>
<dbReference type="RefSeq" id="WP_092176470.1">
    <property type="nucleotide sequence ID" value="NZ_FNZH01000005.1"/>
</dbReference>
<dbReference type="Pfam" id="PF00126">
    <property type="entry name" value="HTH_1"/>
    <property type="match status" value="1"/>
</dbReference>
<dbReference type="PROSITE" id="PS50931">
    <property type="entry name" value="HTH_LYSR"/>
    <property type="match status" value="1"/>
</dbReference>
<dbReference type="Proteomes" id="UP000199403">
    <property type="component" value="Unassembled WGS sequence"/>
</dbReference>
<proteinExistence type="inferred from homology"/>
<dbReference type="Gene3D" id="1.10.10.10">
    <property type="entry name" value="Winged helix-like DNA-binding domain superfamily/Winged helix DNA-binding domain"/>
    <property type="match status" value="1"/>
</dbReference>
<sequence>MHYTLNQLQVFLKVAQTQSVTKAAEQLHLTQPAVSIQLKNFQAQFDIPLTEVVGRKIYITEFGKEIAEAASEIINQVNGINQKTLQYKGQLAGRLKITIVSTAKYVMPYFLSEFLRRNPGVELLMDVTNKQRVIESLEDNEVDFSMVSILPQKLNLEHIDLLPNKLYLVGNSKASINESLTINEQFNTLNWIYREKGSGTRQMMEAFVEQSHWSIAKKIELTSNEAVKQAVIAGLGFSIMPLIGLKNELNNGDIKIFPLEGLPMATMWQLVWVKGKNHSPVAQAFIAYIKREAPAIIQKNFEWYIKY</sequence>
<evidence type="ECO:0000313" key="6">
    <source>
        <dbReference type="EMBL" id="SEJ56770.1"/>
    </source>
</evidence>
<accession>A0A1H7A4J5</accession>
<evidence type="ECO:0000256" key="3">
    <source>
        <dbReference type="ARBA" id="ARBA00023125"/>
    </source>
</evidence>
<name>A0A1H7A4J5_9BACT</name>
<dbReference type="GO" id="GO:0000976">
    <property type="term" value="F:transcription cis-regulatory region binding"/>
    <property type="evidence" value="ECO:0007669"/>
    <property type="project" value="TreeGrafter"/>
</dbReference>
<keyword evidence="4" id="KW-0804">Transcription</keyword>
<keyword evidence="2" id="KW-0805">Transcription regulation</keyword>
<dbReference type="PANTHER" id="PTHR30126:SF5">
    <property type="entry name" value="HTH-TYPE TRANSCRIPTIONAL ACTIVATOR CMPR"/>
    <property type="match status" value="1"/>
</dbReference>
<protein>
    <submittedName>
        <fullName evidence="6">DNA-binding transcriptional regulator, LysR family</fullName>
    </submittedName>
</protein>
<comment type="similarity">
    <text evidence="1">Belongs to the LysR transcriptional regulatory family.</text>
</comment>
<dbReference type="STRING" id="1416801.SAMN05192553_105134"/>
<dbReference type="InterPro" id="IPR036390">
    <property type="entry name" value="WH_DNA-bd_sf"/>
</dbReference>
<dbReference type="InterPro" id="IPR036388">
    <property type="entry name" value="WH-like_DNA-bd_sf"/>
</dbReference>
<dbReference type="PANTHER" id="PTHR30126">
    <property type="entry name" value="HTH-TYPE TRANSCRIPTIONAL REGULATOR"/>
    <property type="match status" value="1"/>
</dbReference>
<dbReference type="InterPro" id="IPR000847">
    <property type="entry name" value="LysR_HTH_N"/>
</dbReference>
<dbReference type="Pfam" id="PF03466">
    <property type="entry name" value="LysR_substrate"/>
    <property type="match status" value="1"/>
</dbReference>
<keyword evidence="7" id="KW-1185">Reference proteome</keyword>
<evidence type="ECO:0000256" key="2">
    <source>
        <dbReference type="ARBA" id="ARBA00023015"/>
    </source>
</evidence>
<dbReference type="EMBL" id="FNZH01000005">
    <property type="protein sequence ID" value="SEJ56770.1"/>
    <property type="molecule type" value="Genomic_DNA"/>
</dbReference>
<gene>
    <name evidence="6" type="ORF">SAMN05192553_105134</name>
</gene>
<organism evidence="6 7">
    <name type="scientific">Cyclobacterium xiamenense</name>
    <dbReference type="NCBI Taxonomy" id="1297121"/>
    <lineage>
        <taxon>Bacteria</taxon>
        <taxon>Pseudomonadati</taxon>
        <taxon>Bacteroidota</taxon>
        <taxon>Cytophagia</taxon>
        <taxon>Cytophagales</taxon>
        <taxon>Cyclobacteriaceae</taxon>
        <taxon>Cyclobacterium</taxon>
    </lineage>
</organism>
<keyword evidence="3 6" id="KW-0238">DNA-binding</keyword>
<dbReference type="Gene3D" id="3.40.190.290">
    <property type="match status" value="1"/>
</dbReference>
<dbReference type="SUPFAM" id="SSF46785">
    <property type="entry name" value="Winged helix' DNA-binding domain"/>
    <property type="match status" value="1"/>
</dbReference>